<keyword evidence="1" id="KW-0812">Transmembrane</keyword>
<keyword evidence="1" id="KW-0472">Membrane</keyword>
<dbReference type="InParanoid" id="A0A3N7G9R6"/>
<evidence type="ECO:0008006" key="4">
    <source>
        <dbReference type="Google" id="ProtNLM"/>
    </source>
</evidence>
<dbReference type="InterPro" id="IPR036408">
    <property type="entry name" value="PSI_PsaA/B_sf"/>
</dbReference>
<gene>
    <name evidence="2" type="ORF">POPTR_009G016350</name>
</gene>
<proteinExistence type="predicted"/>
<name>A0A3N7G9R6_POPTR</name>
<evidence type="ECO:0000256" key="1">
    <source>
        <dbReference type="SAM" id="Phobius"/>
    </source>
</evidence>
<dbReference type="PANTHER" id="PTHR30128">
    <property type="entry name" value="OUTER MEMBRANE PROTEIN, OMPA-RELATED"/>
    <property type="match status" value="1"/>
</dbReference>
<dbReference type="STRING" id="3694.A0A3N7G9R6"/>
<dbReference type="EMBL" id="CM009298">
    <property type="protein sequence ID" value="RQO95421.1"/>
    <property type="molecule type" value="Genomic_DNA"/>
</dbReference>
<sequence>MPNKKDFGYSFPCDRLGRGGTCDISAWDAFYLVVLWMLNTIGWVTFYWH</sequence>
<dbReference type="InterPro" id="IPR001280">
    <property type="entry name" value="PSI_PsaA/B"/>
</dbReference>
<evidence type="ECO:0000313" key="2">
    <source>
        <dbReference type="EMBL" id="RQO95421.1"/>
    </source>
</evidence>
<dbReference type="Proteomes" id="UP000006729">
    <property type="component" value="Chromosome 9"/>
</dbReference>
<dbReference type="PRINTS" id="PR00257">
    <property type="entry name" value="PHOTSYSPSAAB"/>
</dbReference>
<dbReference type="PANTHER" id="PTHR30128:SF19">
    <property type="entry name" value="PHOTOSYSTEM I P700 CHLOROPHYLL A APOPROTEIN A1-RELATED"/>
    <property type="match status" value="1"/>
</dbReference>
<dbReference type="AlphaFoldDB" id="A0A3N7G9R6"/>
<dbReference type="GO" id="GO:0016020">
    <property type="term" value="C:membrane"/>
    <property type="evidence" value="ECO:0007669"/>
    <property type="project" value="InterPro"/>
</dbReference>
<accession>A0A3N7G9R6</accession>
<keyword evidence="3" id="KW-1185">Reference proteome</keyword>
<dbReference type="GO" id="GO:0009579">
    <property type="term" value="C:thylakoid"/>
    <property type="evidence" value="ECO:0007669"/>
    <property type="project" value="InterPro"/>
</dbReference>
<reference evidence="2 3" key="1">
    <citation type="journal article" date="2006" name="Science">
        <title>The genome of black cottonwood, Populus trichocarpa (Torr. &amp; Gray).</title>
        <authorList>
            <person name="Tuskan G.A."/>
            <person name="Difazio S."/>
            <person name="Jansson S."/>
            <person name="Bohlmann J."/>
            <person name="Grigoriev I."/>
            <person name="Hellsten U."/>
            <person name="Putnam N."/>
            <person name="Ralph S."/>
            <person name="Rombauts S."/>
            <person name="Salamov A."/>
            <person name="Schein J."/>
            <person name="Sterck L."/>
            <person name="Aerts A."/>
            <person name="Bhalerao R.R."/>
            <person name="Bhalerao R.P."/>
            <person name="Blaudez D."/>
            <person name="Boerjan W."/>
            <person name="Brun A."/>
            <person name="Brunner A."/>
            <person name="Busov V."/>
            <person name="Campbell M."/>
            <person name="Carlson J."/>
            <person name="Chalot M."/>
            <person name="Chapman J."/>
            <person name="Chen G.L."/>
            <person name="Cooper D."/>
            <person name="Coutinho P.M."/>
            <person name="Couturier J."/>
            <person name="Covert S."/>
            <person name="Cronk Q."/>
            <person name="Cunningham R."/>
            <person name="Davis J."/>
            <person name="Degroeve S."/>
            <person name="Dejardin A."/>
            <person name="Depamphilis C."/>
            <person name="Detter J."/>
            <person name="Dirks B."/>
            <person name="Dubchak I."/>
            <person name="Duplessis S."/>
            <person name="Ehlting J."/>
            <person name="Ellis B."/>
            <person name="Gendler K."/>
            <person name="Goodstein D."/>
            <person name="Gribskov M."/>
            <person name="Grimwood J."/>
            <person name="Groover A."/>
            <person name="Gunter L."/>
            <person name="Hamberger B."/>
            <person name="Heinze B."/>
            <person name="Helariutta Y."/>
            <person name="Henrissat B."/>
            <person name="Holligan D."/>
            <person name="Holt R."/>
            <person name="Huang W."/>
            <person name="Islam-Faridi N."/>
            <person name="Jones S."/>
            <person name="Jones-Rhoades M."/>
            <person name="Jorgensen R."/>
            <person name="Joshi C."/>
            <person name="Kangasjarvi J."/>
            <person name="Karlsson J."/>
            <person name="Kelleher C."/>
            <person name="Kirkpatrick R."/>
            <person name="Kirst M."/>
            <person name="Kohler A."/>
            <person name="Kalluri U."/>
            <person name="Larimer F."/>
            <person name="Leebens-Mack J."/>
            <person name="Leple J.C."/>
            <person name="Locascio P."/>
            <person name="Lou Y."/>
            <person name="Lucas S."/>
            <person name="Martin F."/>
            <person name="Montanini B."/>
            <person name="Napoli C."/>
            <person name="Nelson D.R."/>
            <person name="Nelson C."/>
            <person name="Nieminen K."/>
            <person name="Nilsson O."/>
            <person name="Pereda V."/>
            <person name="Peter G."/>
            <person name="Philippe R."/>
            <person name="Pilate G."/>
            <person name="Poliakov A."/>
            <person name="Razumovskaya J."/>
            <person name="Richardson P."/>
            <person name="Rinaldi C."/>
            <person name="Ritland K."/>
            <person name="Rouze P."/>
            <person name="Ryaboy D."/>
            <person name="Schmutz J."/>
            <person name="Schrader J."/>
            <person name="Segerman B."/>
            <person name="Shin H."/>
            <person name="Siddiqui A."/>
            <person name="Sterky F."/>
            <person name="Terry A."/>
            <person name="Tsai C.J."/>
            <person name="Uberbacher E."/>
            <person name="Unneberg P."/>
            <person name="Vahala J."/>
            <person name="Wall K."/>
            <person name="Wessler S."/>
            <person name="Yang G."/>
            <person name="Yin T."/>
            <person name="Douglas C."/>
            <person name="Marra M."/>
            <person name="Sandberg G."/>
            <person name="Van de Peer Y."/>
            <person name="Rokhsar D."/>
        </authorList>
    </citation>
    <scope>NUCLEOTIDE SEQUENCE [LARGE SCALE GENOMIC DNA]</scope>
    <source>
        <strain evidence="3">cv. Nisqually</strain>
    </source>
</reference>
<feature type="transmembrane region" description="Helical" evidence="1">
    <location>
        <begin position="29"/>
        <end position="48"/>
    </location>
</feature>
<organism evidence="2 3">
    <name type="scientific">Populus trichocarpa</name>
    <name type="common">Western balsam poplar</name>
    <name type="synonym">Populus balsamifera subsp. trichocarpa</name>
    <dbReference type="NCBI Taxonomy" id="3694"/>
    <lineage>
        <taxon>Eukaryota</taxon>
        <taxon>Viridiplantae</taxon>
        <taxon>Streptophyta</taxon>
        <taxon>Embryophyta</taxon>
        <taxon>Tracheophyta</taxon>
        <taxon>Spermatophyta</taxon>
        <taxon>Magnoliopsida</taxon>
        <taxon>eudicotyledons</taxon>
        <taxon>Gunneridae</taxon>
        <taxon>Pentapetalae</taxon>
        <taxon>rosids</taxon>
        <taxon>fabids</taxon>
        <taxon>Malpighiales</taxon>
        <taxon>Salicaceae</taxon>
        <taxon>Saliceae</taxon>
        <taxon>Populus</taxon>
    </lineage>
</organism>
<dbReference type="Pfam" id="PF00223">
    <property type="entry name" value="PsaA_PsaB"/>
    <property type="match status" value="1"/>
</dbReference>
<dbReference type="SUPFAM" id="SSF81558">
    <property type="entry name" value="Photosystem I subunits PsaA/PsaB"/>
    <property type="match status" value="1"/>
</dbReference>
<dbReference type="GO" id="GO:0015979">
    <property type="term" value="P:photosynthesis"/>
    <property type="evidence" value="ECO:0007669"/>
    <property type="project" value="InterPro"/>
</dbReference>
<evidence type="ECO:0000313" key="3">
    <source>
        <dbReference type="Proteomes" id="UP000006729"/>
    </source>
</evidence>
<dbReference type="Gene3D" id="1.20.1130.10">
    <property type="entry name" value="Photosystem I PsaA/PsaB"/>
    <property type="match status" value="1"/>
</dbReference>
<keyword evidence="1" id="KW-1133">Transmembrane helix</keyword>
<protein>
    <recommendedName>
        <fullName evidence="4">Photosystem I</fullName>
    </recommendedName>
</protein>